<evidence type="ECO:0000256" key="4">
    <source>
        <dbReference type="ARBA" id="ARBA00022692"/>
    </source>
</evidence>
<comment type="caution">
    <text evidence="9">The sequence shown here is derived from an EMBL/GenBank/DDBJ whole genome shotgun (WGS) entry which is preliminary data.</text>
</comment>
<keyword evidence="5 8" id="KW-1133">Transmembrane helix</keyword>
<organism evidence="9 10">
    <name type="scientific">Hypothenemus hampei</name>
    <name type="common">Coffee berry borer</name>
    <dbReference type="NCBI Taxonomy" id="57062"/>
    <lineage>
        <taxon>Eukaryota</taxon>
        <taxon>Metazoa</taxon>
        <taxon>Ecdysozoa</taxon>
        <taxon>Arthropoda</taxon>
        <taxon>Hexapoda</taxon>
        <taxon>Insecta</taxon>
        <taxon>Pterygota</taxon>
        <taxon>Neoptera</taxon>
        <taxon>Endopterygota</taxon>
        <taxon>Coleoptera</taxon>
        <taxon>Polyphaga</taxon>
        <taxon>Cucujiformia</taxon>
        <taxon>Curculionidae</taxon>
        <taxon>Scolytinae</taxon>
        <taxon>Hypothenemus</taxon>
    </lineage>
</organism>
<keyword evidence="6 8" id="KW-0472">Membrane</keyword>
<evidence type="ECO:0008006" key="11">
    <source>
        <dbReference type="Google" id="ProtNLM"/>
    </source>
</evidence>
<feature type="transmembrane region" description="Helical" evidence="8">
    <location>
        <begin position="50"/>
        <end position="70"/>
    </location>
</feature>
<evidence type="ECO:0000256" key="1">
    <source>
        <dbReference type="ARBA" id="ARBA00004236"/>
    </source>
</evidence>
<dbReference type="GO" id="GO:0005886">
    <property type="term" value="C:plasma membrane"/>
    <property type="evidence" value="ECO:0007669"/>
    <property type="project" value="UniProtKB-SubCell"/>
</dbReference>
<evidence type="ECO:0000313" key="9">
    <source>
        <dbReference type="EMBL" id="KAL1502114.1"/>
    </source>
</evidence>
<dbReference type="Pfam" id="PF01130">
    <property type="entry name" value="CD36"/>
    <property type="match status" value="1"/>
</dbReference>
<proteinExistence type="inferred from homology"/>
<dbReference type="PANTHER" id="PTHR11923:SF67">
    <property type="entry name" value="RE68569P"/>
    <property type="match status" value="1"/>
</dbReference>
<evidence type="ECO:0000256" key="8">
    <source>
        <dbReference type="SAM" id="Phobius"/>
    </source>
</evidence>
<evidence type="ECO:0000256" key="7">
    <source>
        <dbReference type="ARBA" id="ARBA00023180"/>
    </source>
</evidence>
<gene>
    <name evidence="9" type="ORF">ABEB36_007307</name>
</gene>
<reference evidence="9 10" key="1">
    <citation type="submission" date="2024-05" db="EMBL/GenBank/DDBJ databases">
        <title>Genetic variation in Jamaican populations of the coffee berry borer (Hypothenemus hampei).</title>
        <authorList>
            <person name="Errbii M."/>
            <person name="Myrie A."/>
        </authorList>
    </citation>
    <scope>NUCLEOTIDE SEQUENCE [LARGE SCALE GENOMIC DNA]</scope>
    <source>
        <strain evidence="9">JA-Hopewell-2020-01-JO</strain>
        <tissue evidence="9">Whole body</tissue>
    </source>
</reference>
<evidence type="ECO:0000256" key="5">
    <source>
        <dbReference type="ARBA" id="ARBA00022989"/>
    </source>
</evidence>
<dbReference type="Proteomes" id="UP001566132">
    <property type="component" value="Unassembled WGS sequence"/>
</dbReference>
<keyword evidence="7" id="KW-0325">Glycoprotein</keyword>
<evidence type="ECO:0000256" key="2">
    <source>
        <dbReference type="ARBA" id="ARBA00010532"/>
    </source>
</evidence>
<evidence type="ECO:0000313" key="10">
    <source>
        <dbReference type="Proteomes" id="UP001566132"/>
    </source>
</evidence>
<name>A0ABD1ETI1_HYPHA</name>
<feature type="transmembrane region" description="Helical" evidence="8">
    <location>
        <begin position="492"/>
        <end position="512"/>
    </location>
</feature>
<evidence type="ECO:0000256" key="6">
    <source>
        <dbReference type="ARBA" id="ARBA00023136"/>
    </source>
</evidence>
<dbReference type="EMBL" id="JBDJPC010000005">
    <property type="protein sequence ID" value="KAL1502114.1"/>
    <property type="molecule type" value="Genomic_DNA"/>
</dbReference>
<keyword evidence="4 8" id="KW-0812">Transmembrane</keyword>
<evidence type="ECO:0000256" key="3">
    <source>
        <dbReference type="ARBA" id="ARBA00022475"/>
    </source>
</evidence>
<sequence>MKDYHMIWRGLFGRRYDQVNGHNDISKQYQNDQDNRNNTKQVLNDNRQRALTFSLFGVGAFMSGLFILLVNPYNILYEWKLKFGPGGEIFSLWEKPPVDLFLKVYLWNVTNSEEYMSGKDTKLKFQEVGPYVFRELLAHENVTFHDNGTLTTTPNHPLVWVEELSEGRKQDDLLILPNIALLSIADVVSKKNLFTRLGLNVIIRQTNSQPLVQMTAKEFMFGYRSTLMDLGNTFMPSWIYFDKLGLIDRMYDFRGDYATFFTGTKLGIKNIGLLDTYNGAKKIPQWDSPCGDIDGASDGTKFPGNIQPNDRLLFFRKSMCRAKELVHVNDTTVDGFKGYLYHFAPDADDNGRIHEKNRCFCKEEDINQCKPKGLLDVRGCYYGFPIALSYPHFYDSDPILFDKIESGLNPDPEKHGSYFIIEPASGMPLKLASRYQINMALGDLKNIANADKFNNMVLPMLWIEIGMYGLPRNLKIRFKLYLEILPIAQTCLMYALFMCSIVACIYSIYKFITSRKTELRSYNAPWIEDDLVLNIDRKLSSYIPDKKSCLTPRELEIYFNSLLISPISMDNAIFEEP</sequence>
<dbReference type="PRINTS" id="PR01609">
    <property type="entry name" value="CD36FAMILY"/>
</dbReference>
<dbReference type="PANTHER" id="PTHR11923">
    <property type="entry name" value="SCAVENGER RECEPTOR CLASS B TYPE-1 SR-B1"/>
    <property type="match status" value="1"/>
</dbReference>
<accession>A0ABD1ETI1</accession>
<comment type="similarity">
    <text evidence="2">Belongs to the CD36 family.</text>
</comment>
<dbReference type="InterPro" id="IPR002159">
    <property type="entry name" value="CD36_fam"/>
</dbReference>
<comment type="subcellular location">
    <subcellularLocation>
        <location evidence="1">Cell membrane</location>
    </subcellularLocation>
</comment>
<keyword evidence="3" id="KW-1003">Cell membrane</keyword>
<keyword evidence="10" id="KW-1185">Reference proteome</keyword>
<protein>
    <recommendedName>
        <fullName evidence="11">Scavenger receptor class B member 1</fullName>
    </recommendedName>
</protein>
<dbReference type="AlphaFoldDB" id="A0ABD1ETI1"/>